<keyword evidence="1" id="KW-0862">Zinc</keyword>
<dbReference type="GO" id="GO:0008270">
    <property type="term" value="F:zinc ion binding"/>
    <property type="evidence" value="ECO:0007669"/>
    <property type="project" value="UniProtKB-KW"/>
</dbReference>
<evidence type="ECO:0000256" key="1">
    <source>
        <dbReference type="PROSITE-ProRule" id="PRU00047"/>
    </source>
</evidence>
<organism evidence="4 5">
    <name type="scientific">Arachis hypogaea</name>
    <name type="common">Peanut</name>
    <dbReference type="NCBI Taxonomy" id="3818"/>
    <lineage>
        <taxon>Eukaryota</taxon>
        <taxon>Viridiplantae</taxon>
        <taxon>Streptophyta</taxon>
        <taxon>Embryophyta</taxon>
        <taxon>Tracheophyta</taxon>
        <taxon>Spermatophyta</taxon>
        <taxon>Magnoliopsida</taxon>
        <taxon>eudicotyledons</taxon>
        <taxon>Gunneridae</taxon>
        <taxon>Pentapetalae</taxon>
        <taxon>rosids</taxon>
        <taxon>fabids</taxon>
        <taxon>Fabales</taxon>
        <taxon>Fabaceae</taxon>
        <taxon>Papilionoideae</taxon>
        <taxon>50 kb inversion clade</taxon>
        <taxon>dalbergioids sensu lato</taxon>
        <taxon>Dalbergieae</taxon>
        <taxon>Pterocarpus clade</taxon>
        <taxon>Arachis</taxon>
    </lineage>
</organism>
<accession>A0A444ZLI3</accession>
<name>A0A444ZLI3_ARAHY</name>
<sequence>MENIANLRVYYNGEVIPNTHEGVTFVCECPLSFAIPCTMSFVDLQNGLCNNIQSHILKRVSNLLYRSPVQVFGGLIQFQLMPITDDVRSGAVGEEVNIDEFGDIDWEEENNDSEEEFEANYEVDDENDDGDLAGNPEVPNEANAIISQHPFGVPSFMLTLDLEAMHDPEFPEYANTGEGNDAQKMASLVLEWNLDRESRHIGSNFLRRFKAPYLHKLVVNTGYSRTEQEYNKNYQRFKERGEAYTQWYNEIGVERWVLAFDGGHRWGYMTTNLVECINSVLKGARILPVTALVRSTLYRLNESFTRKSTEAHERLYNGFMYSEFATKRVEESFRRAGNIVVNRFDRRNEMFEVRKMQDGTIYTVERLPCRHVLACCANQRLDWQVYVHDVYKMSEICKVYRDEFVPMGDPSTWNRYEGAKVIANCTLRRATKGRPKSTHYLNEMDSREMRGPRRCTICGREGHSRSRCPQRAGPSSAGGH</sequence>
<keyword evidence="5" id="KW-1185">Reference proteome</keyword>
<dbReference type="GO" id="GO:0003676">
    <property type="term" value="F:nucleic acid binding"/>
    <property type="evidence" value="ECO:0007669"/>
    <property type="project" value="InterPro"/>
</dbReference>
<dbReference type="PROSITE" id="PS50158">
    <property type="entry name" value="ZF_CCHC"/>
    <property type="match status" value="1"/>
</dbReference>
<dbReference type="InterPro" id="IPR001878">
    <property type="entry name" value="Znf_CCHC"/>
</dbReference>
<evidence type="ECO:0000313" key="5">
    <source>
        <dbReference type="Proteomes" id="UP000289738"/>
    </source>
</evidence>
<feature type="domain" description="CCHC-type" evidence="3">
    <location>
        <begin position="453"/>
        <end position="470"/>
    </location>
</feature>
<dbReference type="InterPro" id="IPR036875">
    <property type="entry name" value="Znf_CCHC_sf"/>
</dbReference>
<dbReference type="EMBL" id="SDMP01000014">
    <property type="protein sequence ID" value="RYR15025.1"/>
    <property type="molecule type" value="Genomic_DNA"/>
</dbReference>
<evidence type="ECO:0000259" key="3">
    <source>
        <dbReference type="PROSITE" id="PS50158"/>
    </source>
</evidence>
<evidence type="ECO:0000313" key="4">
    <source>
        <dbReference type="EMBL" id="RYR15025.1"/>
    </source>
</evidence>
<keyword evidence="1" id="KW-0863">Zinc-finger</keyword>
<keyword evidence="1" id="KW-0479">Metal-binding</keyword>
<dbReference type="STRING" id="3818.A0A444ZLI3"/>
<gene>
    <name evidence="4" type="ORF">Ahy_B04g071761</name>
</gene>
<dbReference type="SUPFAM" id="SSF57756">
    <property type="entry name" value="Retrovirus zinc finger-like domains"/>
    <property type="match status" value="1"/>
</dbReference>
<evidence type="ECO:0000256" key="2">
    <source>
        <dbReference type="SAM" id="MobiDB-lite"/>
    </source>
</evidence>
<proteinExistence type="predicted"/>
<protein>
    <recommendedName>
        <fullName evidence="3">CCHC-type domain-containing protein</fullName>
    </recommendedName>
</protein>
<reference evidence="4 5" key="1">
    <citation type="submission" date="2019-01" db="EMBL/GenBank/DDBJ databases">
        <title>Sequencing of cultivated peanut Arachis hypogaea provides insights into genome evolution and oil improvement.</title>
        <authorList>
            <person name="Chen X."/>
        </authorList>
    </citation>
    <scope>NUCLEOTIDE SEQUENCE [LARGE SCALE GENOMIC DNA]</scope>
    <source>
        <strain evidence="5">cv. Fuhuasheng</strain>
        <tissue evidence="4">Leaves</tissue>
    </source>
</reference>
<feature type="region of interest" description="Disordered" evidence="2">
    <location>
        <begin position="460"/>
        <end position="480"/>
    </location>
</feature>
<dbReference type="Proteomes" id="UP000289738">
    <property type="component" value="Chromosome B04"/>
</dbReference>
<dbReference type="AlphaFoldDB" id="A0A444ZLI3"/>
<comment type="caution">
    <text evidence="4">The sequence shown here is derived from an EMBL/GenBank/DDBJ whole genome shotgun (WGS) entry which is preliminary data.</text>
</comment>